<proteinExistence type="predicted"/>
<dbReference type="PROSITE" id="PS50812">
    <property type="entry name" value="PWWP"/>
    <property type="match status" value="1"/>
</dbReference>
<dbReference type="PANTHER" id="PTHR33697">
    <property type="entry name" value="T17B22.17 PROTEIN-RELATED"/>
    <property type="match status" value="1"/>
</dbReference>
<evidence type="ECO:0000313" key="3">
    <source>
        <dbReference type="Proteomes" id="UP001418222"/>
    </source>
</evidence>
<keyword evidence="3" id="KW-1185">Reference proteome</keyword>
<feature type="domain" description="PWWP" evidence="1">
    <location>
        <begin position="15"/>
        <end position="76"/>
    </location>
</feature>
<dbReference type="InterPro" id="IPR044679">
    <property type="entry name" value="PWWP2-like"/>
</dbReference>
<evidence type="ECO:0000259" key="1">
    <source>
        <dbReference type="PROSITE" id="PS50812"/>
    </source>
</evidence>
<evidence type="ECO:0000313" key="2">
    <source>
        <dbReference type="EMBL" id="KAK8948784.1"/>
    </source>
</evidence>
<dbReference type="Pfam" id="PF00855">
    <property type="entry name" value="PWWP"/>
    <property type="match status" value="1"/>
</dbReference>
<dbReference type="InterPro" id="IPR000313">
    <property type="entry name" value="PWWP_dom"/>
</dbReference>
<dbReference type="AlphaFoldDB" id="A0AAP0GAX7"/>
<gene>
    <name evidence="2" type="ORF">KSP39_PZI005458</name>
</gene>
<reference evidence="2 3" key="1">
    <citation type="journal article" date="2022" name="Nat. Plants">
        <title>Genomes of leafy and leafless Platanthera orchids illuminate the evolution of mycoheterotrophy.</title>
        <authorList>
            <person name="Li M.H."/>
            <person name="Liu K.W."/>
            <person name="Li Z."/>
            <person name="Lu H.C."/>
            <person name="Ye Q.L."/>
            <person name="Zhang D."/>
            <person name="Wang J.Y."/>
            <person name="Li Y.F."/>
            <person name="Zhong Z.M."/>
            <person name="Liu X."/>
            <person name="Yu X."/>
            <person name="Liu D.K."/>
            <person name="Tu X.D."/>
            <person name="Liu B."/>
            <person name="Hao Y."/>
            <person name="Liao X.Y."/>
            <person name="Jiang Y.T."/>
            <person name="Sun W.H."/>
            <person name="Chen J."/>
            <person name="Chen Y.Q."/>
            <person name="Ai Y."/>
            <person name="Zhai J.W."/>
            <person name="Wu S.S."/>
            <person name="Zhou Z."/>
            <person name="Hsiao Y.Y."/>
            <person name="Wu W.L."/>
            <person name="Chen Y.Y."/>
            <person name="Lin Y.F."/>
            <person name="Hsu J.L."/>
            <person name="Li C.Y."/>
            <person name="Wang Z.W."/>
            <person name="Zhao X."/>
            <person name="Zhong W.Y."/>
            <person name="Ma X.K."/>
            <person name="Ma L."/>
            <person name="Huang J."/>
            <person name="Chen G.Z."/>
            <person name="Huang M.Z."/>
            <person name="Huang L."/>
            <person name="Peng D.H."/>
            <person name="Luo Y.B."/>
            <person name="Zou S.Q."/>
            <person name="Chen S.P."/>
            <person name="Lan S."/>
            <person name="Tsai W.C."/>
            <person name="Van de Peer Y."/>
            <person name="Liu Z.J."/>
        </authorList>
    </citation>
    <scope>NUCLEOTIDE SEQUENCE [LARGE SCALE GENOMIC DNA]</scope>
    <source>
        <strain evidence="2">Lor287</strain>
    </source>
</reference>
<name>A0AAP0GAX7_9ASPA</name>
<accession>A0AAP0GAX7</accession>
<dbReference type="EMBL" id="JBBWWQ010000004">
    <property type="protein sequence ID" value="KAK8948784.1"/>
    <property type="molecule type" value="Genomic_DNA"/>
</dbReference>
<dbReference type="SUPFAM" id="SSF63748">
    <property type="entry name" value="Tudor/PWWP/MBT"/>
    <property type="match status" value="1"/>
</dbReference>
<dbReference type="Proteomes" id="UP001418222">
    <property type="component" value="Unassembled WGS sequence"/>
</dbReference>
<organism evidence="2 3">
    <name type="scientific">Platanthera zijinensis</name>
    <dbReference type="NCBI Taxonomy" id="2320716"/>
    <lineage>
        <taxon>Eukaryota</taxon>
        <taxon>Viridiplantae</taxon>
        <taxon>Streptophyta</taxon>
        <taxon>Embryophyta</taxon>
        <taxon>Tracheophyta</taxon>
        <taxon>Spermatophyta</taxon>
        <taxon>Magnoliopsida</taxon>
        <taxon>Liliopsida</taxon>
        <taxon>Asparagales</taxon>
        <taxon>Orchidaceae</taxon>
        <taxon>Orchidoideae</taxon>
        <taxon>Orchideae</taxon>
        <taxon>Orchidinae</taxon>
        <taxon>Platanthera</taxon>
    </lineage>
</organism>
<dbReference type="CDD" id="cd05162">
    <property type="entry name" value="PWWP"/>
    <property type="match status" value="1"/>
</dbReference>
<comment type="caution">
    <text evidence="2">The sequence shown here is derived from an EMBL/GenBank/DDBJ whole genome shotgun (WGS) entry which is preliminary data.</text>
</comment>
<sequence length="726" mass="81455">MSFEEDDSKKMDGSAGRLVWVRRRNGSWWPGRILSVDELTKCLGKKKTGTPIKLLGREEATVDWYNLEKSKRIKPFRCGEYDACIARAKAYAIRSNKRSPNSRKYARREDAIIHALELEKYHLTDGNEMQYNKNNSKLSSVGKKMVDKKMVKRRKMMVQELISIGRTPMKPEDISTNELSHSIVSFERPEQTLKSIIQKKKRKKLRESGDDTDKKLTRMKDLQDLGLGMTSTERSDMHISIKEACAEDPCVSQSELDFDKKIYSVVDPRSSFKYPCSSSRSIQMFRVYKNHKRRIRRRLRLTKIGLGSHKVNVPLIYQHSVITGEFPSYKITVKQLNDLKCSSKEVKISLVDNGSVNCSESSCGRTPLDVQEKNGTAVYDFNPPSAVSGNYADDDHSSDLVCVPVLFGERNMEGIFVLPGFSHIHEPYTSGKIHPIAVEKLSIHSVQVCLGSKSSERLVEACSTNSVALANHTVHRTKKNNIELNSKVIGDPSYSSLYKNLNSESSDDAVNACDESLTADISNQSVRCGFLTKLSNRKEVQNTPASINRDMSLRSDKCLRSSYSASSAQLILNSLYDVELKVQANYHGQRAPLVSVVSKLNGKAIVGHAITVDVLSDGSSTALLNGICHLTGNSINLLRNRVNVVCNRHEKLDDLLKRKPLCGRKQRSSPRKIRRLSSITVDLNGRENGREIILEKLVSSSVSCIPIRVVFSRLNEALSRSSYSAK</sequence>
<dbReference type="PANTHER" id="PTHR33697:SF1">
    <property type="entry name" value="TUDOR_PWWP_MBT SUPERFAMILY PROTEIN"/>
    <property type="match status" value="1"/>
</dbReference>
<dbReference type="Gene3D" id="2.30.30.140">
    <property type="match status" value="1"/>
</dbReference>
<protein>
    <recommendedName>
        <fullName evidence="1">PWWP domain-containing protein</fullName>
    </recommendedName>
</protein>